<sequence>MNCFLEKRRQRIVPNYIRFVEIVTSIYRKIITNLPTTNINKINLANCMSQYRLAVGSGPITKLLDIMKLMLYAL</sequence>
<evidence type="ECO:0000313" key="1">
    <source>
        <dbReference type="EMBL" id="PZC74783.1"/>
    </source>
</evidence>
<dbReference type="AlphaFoldDB" id="A0A2W1BST0"/>
<name>A0A2W1BST0_HELAM</name>
<gene>
    <name evidence="1" type="primary">HaOG207156</name>
    <name evidence="1" type="ORF">B5X24_HaOG207156</name>
</gene>
<organism evidence="1 2">
    <name type="scientific">Helicoverpa armigera</name>
    <name type="common">Cotton bollworm</name>
    <name type="synonym">Heliothis armigera</name>
    <dbReference type="NCBI Taxonomy" id="29058"/>
    <lineage>
        <taxon>Eukaryota</taxon>
        <taxon>Metazoa</taxon>
        <taxon>Ecdysozoa</taxon>
        <taxon>Arthropoda</taxon>
        <taxon>Hexapoda</taxon>
        <taxon>Insecta</taxon>
        <taxon>Pterygota</taxon>
        <taxon>Neoptera</taxon>
        <taxon>Endopterygota</taxon>
        <taxon>Lepidoptera</taxon>
        <taxon>Glossata</taxon>
        <taxon>Ditrysia</taxon>
        <taxon>Noctuoidea</taxon>
        <taxon>Noctuidae</taxon>
        <taxon>Heliothinae</taxon>
        <taxon>Helicoverpa</taxon>
    </lineage>
</organism>
<dbReference type="Proteomes" id="UP000249218">
    <property type="component" value="Unassembled WGS sequence"/>
</dbReference>
<keyword evidence="2" id="KW-1185">Reference proteome</keyword>
<accession>A0A2W1BST0</accession>
<reference evidence="1 2" key="1">
    <citation type="journal article" date="2017" name="BMC Biol.">
        <title>Genomic innovations, transcriptional plasticity and gene loss underlying the evolution and divergence of two highly polyphagous and invasive Helicoverpa pest species.</title>
        <authorList>
            <person name="Pearce S.L."/>
            <person name="Clarke D.F."/>
            <person name="East P.D."/>
            <person name="Elfekih S."/>
            <person name="Gordon K.H."/>
            <person name="Jermiin L.S."/>
            <person name="McGaughran A."/>
            <person name="Oakeshott J.G."/>
            <person name="Papanikolaou A."/>
            <person name="Perera O.P."/>
            <person name="Rane R.V."/>
            <person name="Richards S."/>
            <person name="Tay W.T."/>
            <person name="Walsh T.K."/>
            <person name="Anderson A."/>
            <person name="Anderson C.J."/>
            <person name="Asgari S."/>
            <person name="Board P.G."/>
            <person name="Bretschneider A."/>
            <person name="Campbell P.M."/>
            <person name="Chertemps T."/>
            <person name="Christeller J.T."/>
            <person name="Coppin C.W."/>
            <person name="Downes S.J."/>
            <person name="Duan G."/>
            <person name="Farnsworth C.A."/>
            <person name="Good R.T."/>
            <person name="Han L.B."/>
            <person name="Han Y.C."/>
            <person name="Hatje K."/>
            <person name="Horne I."/>
            <person name="Huang Y.P."/>
            <person name="Hughes D.S."/>
            <person name="Jacquin-Joly E."/>
            <person name="James W."/>
            <person name="Jhangiani S."/>
            <person name="Kollmar M."/>
            <person name="Kuwar S.S."/>
            <person name="Li S."/>
            <person name="Liu N.Y."/>
            <person name="Maibeche M.T."/>
            <person name="Miller J.R."/>
            <person name="Montagne N."/>
            <person name="Perry T."/>
            <person name="Qu J."/>
            <person name="Song S.V."/>
            <person name="Sutton G.G."/>
            <person name="Vogel H."/>
            <person name="Walenz B.P."/>
            <person name="Xu W."/>
            <person name="Zhang H.J."/>
            <person name="Zou Z."/>
            <person name="Batterham P."/>
            <person name="Edwards O.R."/>
            <person name="Feyereisen R."/>
            <person name="Gibbs R.A."/>
            <person name="Heckel D.G."/>
            <person name="McGrath A."/>
            <person name="Robin C."/>
            <person name="Scherer S.E."/>
            <person name="Worley K.C."/>
            <person name="Wu Y.D."/>
        </authorList>
    </citation>
    <scope>NUCLEOTIDE SEQUENCE [LARGE SCALE GENOMIC DNA]</scope>
    <source>
        <strain evidence="1">Harm_GR_Male_#8</strain>
        <tissue evidence="1">Whole organism</tissue>
    </source>
</reference>
<protein>
    <submittedName>
        <fullName evidence="1">Uncharacterized protein</fullName>
    </submittedName>
</protein>
<dbReference type="EMBL" id="KZ150027">
    <property type="protein sequence ID" value="PZC74783.1"/>
    <property type="molecule type" value="Genomic_DNA"/>
</dbReference>
<proteinExistence type="predicted"/>
<evidence type="ECO:0000313" key="2">
    <source>
        <dbReference type="Proteomes" id="UP000249218"/>
    </source>
</evidence>